<comment type="caution">
    <text evidence="1">The sequence shown here is derived from an EMBL/GenBank/DDBJ whole genome shotgun (WGS) entry which is preliminary data.</text>
</comment>
<dbReference type="RefSeq" id="WP_102922352.1">
    <property type="nucleotide sequence ID" value="NZ_LJSN01000001.1"/>
</dbReference>
<proteinExistence type="predicted"/>
<organism evidence="1 2">
    <name type="scientific">Streptomyces noursei</name>
    <name type="common">Streptomyces albulus</name>
    <dbReference type="NCBI Taxonomy" id="1971"/>
    <lineage>
        <taxon>Bacteria</taxon>
        <taxon>Bacillati</taxon>
        <taxon>Actinomycetota</taxon>
        <taxon>Actinomycetes</taxon>
        <taxon>Kitasatosporales</taxon>
        <taxon>Streptomycetaceae</taxon>
        <taxon>Streptomyces</taxon>
    </lineage>
</organism>
<keyword evidence="2" id="KW-1185">Reference proteome</keyword>
<gene>
    <name evidence="1" type="ORF">AOB60_00495</name>
</gene>
<evidence type="ECO:0008006" key="3">
    <source>
        <dbReference type="Google" id="ProtNLM"/>
    </source>
</evidence>
<accession>A0A2N8PQY5</accession>
<dbReference type="AlphaFoldDB" id="A0A2N8PQY5"/>
<sequence length="297" mass="32622">MHVVVHGNAARYALSIGGTARRPRDIDVAYAGGDEDQAAELAAAWAEQQGLSHLPLDLKPAYSSRLNPRGRDEINIPVPWTQDNGYAVMLGDEVTVAWQEVRSLSSLTRSELPDEQLRHEARRGRFRLAVLAPKGGEWEEYIEGLRALRNATDKYPHAWAAIRSAVAWGRDVDRILTEGINPDPKWRGHLEAGSPWAAGGAIVISLAPQGITQPYGDWPGPGETRNWPQGIALTPAARRRRHLARLHAARFATLPTLAQALGLGGEGPRHDPRAMELARSEGIGHKIQSHPMPQHPY</sequence>
<evidence type="ECO:0000313" key="1">
    <source>
        <dbReference type="EMBL" id="PNE43446.1"/>
    </source>
</evidence>
<name>A0A2N8PQY5_STRNR</name>
<reference evidence="2" key="1">
    <citation type="submission" date="2015-09" db="EMBL/GenBank/DDBJ databases">
        <authorList>
            <person name="Graham D.E."/>
            <person name="Mahan K.M."/>
            <person name="Klingeman D.M."/>
            <person name="Fida T."/>
            <person name="Giannone R.J."/>
            <person name="Hettich R.L."/>
            <person name="Parry R.J."/>
            <person name="Spain J.C."/>
        </authorList>
    </citation>
    <scope>NUCLEOTIDE SEQUENCE [LARGE SCALE GENOMIC DNA]</scope>
    <source>
        <strain evidence="2">JCM 4701</strain>
    </source>
</reference>
<dbReference type="EMBL" id="LJSN01000001">
    <property type="protein sequence ID" value="PNE43446.1"/>
    <property type="molecule type" value="Genomic_DNA"/>
</dbReference>
<protein>
    <recommendedName>
        <fullName evidence="3">Nucleotidyltransferase</fullName>
    </recommendedName>
</protein>
<dbReference type="Proteomes" id="UP000236047">
    <property type="component" value="Unassembled WGS sequence"/>
</dbReference>
<evidence type="ECO:0000313" key="2">
    <source>
        <dbReference type="Proteomes" id="UP000236047"/>
    </source>
</evidence>